<evidence type="ECO:0000313" key="1">
    <source>
        <dbReference type="EMBL" id="MBW0519446.1"/>
    </source>
</evidence>
<gene>
    <name evidence="1" type="ORF">O181_059161</name>
</gene>
<evidence type="ECO:0000313" key="2">
    <source>
        <dbReference type="Proteomes" id="UP000765509"/>
    </source>
</evidence>
<sequence length="108" mass="12448">MTLYNSIKTPAPENIHNIVPQTSTPFSKQTMQKAIKMLNYLTLHTWPDILFTTNLLSQFFSEPTRSHWNLVKHLLRYLNGTQGLGINYTKAQQHKDKLVGWADADYAT</sequence>
<accession>A0A9Q3HVG5</accession>
<dbReference type="EMBL" id="AVOT02027403">
    <property type="protein sequence ID" value="MBW0519446.1"/>
    <property type="molecule type" value="Genomic_DNA"/>
</dbReference>
<dbReference type="AlphaFoldDB" id="A0A9Q3HVG5"/>
<dbReference type="PANTHER" id="PTHR11439">
    <property type="entry name" value="GAG-POL-RELATED RETROTRANSPOSON"/>
    <property type="match status" value="1"/>
</dbReference>
<dbReference type="Proteomes" id="UP000765509">
    <property type="component" value="Unassembled WGS sequence"/>
</dbReference>
<keyword evidence="2" id="KW-1185">Reference proteome</keyword>
<evidence type="ECO:0008006" key="3">
    <source>
        <dbReference type="Google" id="ProtNLM"/>
    </source>
</evidence>
<reference evidence="1" key="1">
    <citation type="submission" date="2021-03" db="EMBL/GenBank/DDBJ databases">
        <title>Draft genome sequence of rust myrtle Austropuccinia psidii MF-1, a brazilian biotype.</title>
        <authorList>
            <person name="Quecine M.C."/>
            <person name="Pachon D.M.R."/>
            <person name="Bonatelli M.L."/>
            <person name="Correr F.H."/>
            <person name="Franceschini L.M."/>
            <person name="Leite T.F."/>
            <person name="Margarido G.R.A."/>
            <person name="Almeida C.A."/>
            <person name="Ferrarezi J.A."/>
            <person name="Labate C.A."/>
        </authorList>
    </citation>
    <scope>NUCLEOTIDE SEQUENCE</scope>
    <source>
        <strain evidence="1">MF-1</strain>
    </source>
</reference>
<name>A0A9Q3HVG5_9BASI</name>
<organism evidence="1 2">
    <name type="scientific">Austropuccinia psidii MF-1</name>
    <dbReference type="NCBI Taxonomy" id="1389203"/>
    <lineage>
        <taxon>Eukaryota</taxon>
        <taxon>Fungi</taxon>
        <taxon>Dikarya</taxon>
        <taxon>Basidiomycota</taxon>
        <taxon>Pucciniomycotina</taxon>
        <taxon>Pucciniomycetes</taxon>
        <taxon>Pucciniales</taxon>
        <taxon>Sphaerophragmiaceae</taxon>
        <taxon>Austropuccinia</taxon>
    </lineage>
</organism>
<protein>
    <recommendedName>
        <fullName evidence="3">Reverse transcriptase Ty1/copia-type domain-containing protein</fullName>
    </recommendedName>
</protein>
<proteinExistence type="predicted"/>
<dbReference type="OrthoDB" id="2518268at2759"/>
<comment type="caution">
    <text evidence="1">The sequence shown here is derived from an EMBL/GenBank/DDBJ whole genome shotgun (WGS) entry which is preliminary data.</text>
</comment>
<dbReference type="PANTHER" id="PTHR11439:SF486">
    <property type="entry name" value="RLK (RECEPTOR-LIKE KINASE) PROTEIN, PUTATIVE-RELATED"/>
    <property type="match status" value="1"/>
</dbReference>